<dbReference type="RefSeq" id="WP_307256099.1">
    <property type="nucleotide sequence ID" value="NZ_JAUSUC010000004.1"/>
</dbReference>
<dbReference type="PROSITE" id="PS50966">
    <property type="entry name" value="ZF_SWIM"/>
    <property type="match status" value="1"/>
</dbReference>
<keyword evidence="4" id="KW-1185">Reference proteome</keyword>
<proteinExistence type="predicted"/>
<keyword evidence="1" id="KW-0479">Metal-binding</keyword>
<evidence type="ECO:0000313" key="3">
    <source>
        <dbReference type="EMBL" id="MDQ0214108.1"/>
    </source>
</evidence>
<accession>A0AAJ1WI93</accession>
<sequence length="547" mass="64959">MAFQVESLKNELTSFSEHLKNELSPSLEEDRALIEDGFQLYKKRPVYDIQGNDEFISCVVLDPSPERVRLDLDFPTFSTCTCGRNHWCSHQIAAFFSVLKEMYPVSMWLEEWKETTSPQAKKKKPIEIPGVSYARDLLNASIRAGDDGPENWGKRVEVAYQTLNWDYVRKNPYILESQIQKLHHQLMKKSPIEQEWRPLYQLFISLHLFLLTTKDCEQASESSQHLHNVSSSALFFLIEEGDEALAQLSSCAAPFAFDRYIQALKGECQKLIDGNSTETNYLFKRIEFYRMIWTDFFKREQWRKTELKRLESKVQSNDFLGTLAYMHQLFLLNKLDKFAELAYSLPSVFLQFFNFWIHYALVQKKYEHASILIEIISEKVQDFLRSLDDEYEKGRFARWLIHAVDQDWISNHQPELYEKLLTAMLPYSFYSLNQHLLVSQQLKKWAELQLWAELELSELEHMGLKEVTKISPELVLPIYIHGIQFLLDQRNRDSYKKCVKYLKKVRTIYRKMKKLDHWNHYFDFILQNTKRLRAFHEECRKGKLLDE</sequence>
<evidence type="ECO:0000259" key="2">
    <source>
        <dbReference type="PROSITE" id="PS50966"/>
    </source>
</evidence>
<reference evidence="3" key="1">
    <citation type="submission" date="2023-07" db="EMBL/GenBank/DDBJ databases">
        <title>Genomic Encyclopedia of Type Strains, Phase IV (KMG-IV): sequencing the most valuable type-strain genomes for metagenomic binning, comparative biology and taxonomic classification.</title>
        <authorList>
            <person name="Goeker M."/>
        </authorList>
    </citation>
    <scope>NUCLEOTIDE SEQUENCE</scope>
    <source>
        <strain evidence="3">DSM 23947</strain>
    </source>
</reference>
<feature type="domain" description="SWIM-type" evidence="2">
    <location>
        <begin position="66"/>
        <end position="99"/>
    </location>
</feature>
<dbReference type="AlphaFoldDB" id="A0AAJ1WI93"/>
<dbReference type="Proteomes" id="UP001237207">
    <property type="component" value="Unassembled WGS sequence"/>
</dbReference>
<gene>
    <name evidence="3" type="ORF">J2S13_000504</name>
</gene>
<name>A0AAJ1WI93_9BACI</name>
<evidence type="ECO:0000256" key="1">
    <source>
        <dbReference type="PROSITE-ProRule" id="PRU00325"/>
    </source>
</evidence>
<protein>
    <recommendedName>
        <fullName evidence="2">SWIM-type domain-containing protein</fullName>
    </recommendedName>
</protein>
<dbReference type="GO" id="GO:0008270">
    <property type="term" value="F:zinc ion binding"/>
    <property type="evidence" value="ECO:0007669"/>
    <property type="project" value="UniProtKB-KW"/>
</dbReference>
<keyword evidence="1" id="KW-0862">Zinc</keyword>
<dbReference type="EMBL" id="JAUSUC010000004">
    <property type="protein sequence ID" value="MDQ0214108.1"/>
    <property type="molecule type" value="Genomic_DNA"/>
</dbReference>
<keyword evidence="1" id="KW-0863">Zinc-finger</keyword>
<evidence type="ECO:0000313" key="4">
    <source>
        <dbReference type="Proteomes" id="UP001237207"/>
    </source>
</evidence>
<organism evidence="3 4">
    <name type="scientific">Oikeobacillus pervagus</name>
    <dbReference type="NCBI Taxonomy" id="1325931"/>
    <lineage>
        <taxon>Bacteria</taxon>
        <taxon>Bacillati</taxon>
        <taxon>Bacillota</taxon>
        <taxon>Bacilli</taxon>
        <taxon>Bacillales</taxon>
        <taxon>Bacillaceae</taxon>
        <taxon>Oikeobacillus</taxon>
    </lineage>
</organism>
<comment type="caution">
    <text evidence="3">The sequence shown here is derived from an EMBL/GenBank/DDBJ whole genome shotgun (WGS) entry which is preliminary data.</text>
</comment>
<dbReference type="InterPro" id="IPR007527">
    <property type="entry name" value="Znf_SWIM"/>
</dbReference>